<feature type="domain" description="HD-GYP" evidence="10">
    <location>
        <begin position="378"/>
        <end position="575"/>
    </location>
</feature>
<comment type="caution">
    <text evidence="11">The sequence shown here is derived from an EMBL/GenBank/DDBJ whole genome shotgun (WGS) entry which is preliminary data.</text>
</comment>
<feature type="domain" description="HD" evidence="9">
    <location>
        <begin position="400"/>
        <end position="524"/>
    </location>
</feature>
<dbReference type="Gene3D" id="6.10.340.10">
    <property type="match status" value="1"/>
</dbReference>
<feature type="transmembrane region" description="Helical" evidence="7">
    <location>
        <begin position="300"/>
        <end position="326"/>
    </location>
</feature>
<proteinExistence type="predicted"/>
<dbReference type="PROSITE" id="PS50885">
    <property type="entry name" value="HAMP"/>
    <property type="match status" value="1"/>
</dbReference>
<dbReference type="InterPro" id="IPR052020">
    <property type="entry name" value="Cyclic_di-GMP/3'3'-cGAMP_PDE"/>
</dbReference>
<dbReference type="SMART" id="SM00304">
    <property type="entry name" value="HAMP"/>
    <property type="match status" value="1"/>
</dbReference>
<evidence type="ECO:0000313" key="11">
    <source>
        <dbReference type="EMBL" id="PRR81360.1"/>
    </source>
</evidence>
<evidence type="ECO:0000256" key="7">
    <source>
        <dbReference type="SAM" id="Phobius"/>
    </source>
</evidence>
<dbReference type="GO" id="GO:0005886">
    <property type="term" value="C:plasma membrane"/>
    <property type="evidence" value="ECO:0007669"/>
    <property type="project" value="UniProtKB-SubCell"/>
</dbReference>
<feature type="domain" description="HAMP" evidence="8">
    <location>
        <begin position="324"/>
        <end position="376"/>
    </location>
</feature>
<evidence type="ECO:0000259" key="8">
    <source>
        <dbReference type="PROSITE" id="PS50885"/>
    </source>
</evidence>
<evidence type="ECO:0000313" key="12">
    <source>
        <dbReference type="Proteomes" id="UP000239471"/>
    </source>
</evidence>
<evidence type="ECO:0000256" key="5">
    <source>
        <dbReference type="ARBA" id="ARBA00022989"/>
    </source>
</evidence>
<dbReference type="PROSITE" id="PS51832">
    <property type="entry name" value="HD_GYP"/>
    <property type="match status" value="1"/>
</dbReference>
<dbReference type="PANTHER" id="PTHR45228:SF1">
    <property type="entry name" value="CYCLIC DI-GMP PHOSPHODIESTERASE TM_0186"/>
    <property type="match status" value="1"/>
</dbReference>
<dbReference type="EMBL" id="PVXQ01000031">
    <property type="protein sequence ID" value="PRR81360.1"/>
    <property type="molecule type" value="Genomic_DNA"/>
</dbReference>
<dbReference type="InterPro" id="IPR003607">
    <property type="entry name" value="HD/PDEase_dom"/>
</dbReference>
<keyword evidence="3 7" id="KW-0812">Transmembrane</keyword>
<evidence type="ECO:0000259" key="10">
    <source>
        <dbReference type="PROSITE" id="PS51832"/>
    </source>
</evidence>
<keyword evidence="12" id="KW-1185">Reference proteome</keyword>
<accession>A0A2T0BBT7</accession>
<dbReference type="GO" id="GO:0009214">
    <property type="term" value="P:cyclic nucleotide catabolic process"/>
    <property type="evidence" value="ECO:0007669"/>
    <property type="project" value="UniProtKB-ARBA"/>
</dbReference>
<dbReference type="SUPFAM" id="SSF109604">
    <property type="entry name" value="HD-domain/PDEase-like"/>
    <property type="match status" value="1"/>
</dbReference>
<name>A0A2T0BBT7_9CLOT</name>
<keyword evidence="5 7" id="KW-1133">Transmembrane helix</keyword>
<evidence type="ECO:0000259" key="9">
    <source>
        <dbReference type="PROSITE" id="PS51831"/>
    </source>
</evidence>
<dbReference type="GO" id="GO:0071111">
    <property type="term" value="F:cyclic-guanylate-specific phosphodiesterase activity"/>
    <property type="evidence" value="ECO:0007669"/>
    <property type="project" value="UniProtKB-EC"/>
</dbReference>
<dbReference type="Gene3D" id="3.30.450.20">
    <property type="entry name" value="PAS domain"/>
    <property type="match status" value="1"/>
</dbReference>
<dbReference type="InterPro" id="IPR037522">
    <property type="entry name" value="HD_GYP_dom"/>
</dbReference>
<dbReference type="OrthoDB" id="9804747at2"/>
<organism evidence="11 12">
    <name type="scientific">Clostridium vincentii</name>
    <dbReference type="NCBI Taxonomy" id="52704"/>
    <lineage>
        <taxon>Bacteria</taxon>
        <taxon>Bacillati</taxon>
        <taxon>Bacillota</taxon>
        <taxon>Clostridia</taxon>
        <taxon>Eubacteriales</taxon>
        <taxon>Clostridiaceae</taxon>
        <taxon>Clostridium</taxon>
    </lineage>
</organism>
<dbReference type="AlphaFoldDB" id="A0A2T0BBT7"/>
<dbReference type="RefSeq" id="WP_146127332.1">
    <property type="nucleotide sequence ID" value="NZ_PVXQ01000031.1"/>
</dbReference>
<evidence type="ECO:0000256" key="1">
    <source>
        <dbReference type="ARBA" id="ARBA00004651"/>
    </source>
</evidence>
<dbReference type="PANTHER" id="PTHR45228">
    <property type="entry name" value="CYCLIC DI-GMP PHOSPHODIESTERASE TM_0186-RELATED"/>
    <property type="match status" value="1"/>
</dbReference>
<evidence type="ECO:0000256" key="6">
    <source>
        <dbReference type="ARBA" id="ARBA00023136"/>
    </source>
</evidence>
<dbReference type="Proteomes" id="UP000239471">
    <property type="component" value="Unassembled WGS sequence"/>
</dbReference>
<dbReference type="Gene3D" id="1.10.3210.10">
    <property type="entry name" value="Hypothetical protein af1432"/>
    <property type="match status" value="1"/>
</dbReference>
<dbReference type="InterPro" id="IPR003660">
    <property type="entry name" value="HAMP_dom"/>
</dbReference>
<dbReference type="Pfam" id="PF13487">
    <property type="entry name" value="HD_5"/>
    <property type="match status" value="1"/>
</dbReference>
<gene>
    <name evidence="11" type="primary">rpfG_6</name>
    <name evidence="11" type="ORF">CLVI_25930</name>
</gene>
<dbReference type="InterPro" id="IPR033479">
    <property type="entry name" value="dCache_1"/>
</dbReference>
<evidence type="ECO:0000256" key="2">
    <source>
        <dbReference type="ARBA" id="ARBA00022475"/>
    </source>
</evidence>
<dbReference type="CDD" id="cd18774">
    <property type="entry name" value="PDC2_HK_sensor"/>
    <property type="match status" value="1"/>
</dbReference>
<evidence type="ECO:0000256" key="3">
    <source>
        <dbReference type="ARBA" id="ARBA00022692"/>
    </source>
</evidence>
<reference evidence="11 12" key="1">
    <citation type="submission" date="2018-03" db="EMBL/GenBank/DDBJ databases">
        <title>Genome sequence of Clostridium vincentii DSM 10228.</title>
        <authorList>
            <person name="Poehlein A."/>
            <person name="Daniel R."/>
        </authorList>
    </citation>
    <scope>NUCLEOTIDE SEQUENCE [LARGE SCALE GENOMIC DNA]</scope>
    <source>
        <strain evidence="11 12">DSM 10228</strain>
    </source>
</reference>
<dbReference type="PROSITE" id="PS51831">
    <property type="entry name" value="HD"/>
    <property type="match status" value="1"/>
</dbReference>
<dbReference type="CDD" id="cd00077">
    <property type="entry name" value="HDc"/>
    <property type="match status" value="1"/>
</dbReference>
<dbReference type="CDD" id="cd06225">
    <property type="entry name" value="HAMP"/>
    <property type="match status" value="1"/>
</dbReference>
<dbReference type="InterPro" id="IPR006674">
    <property type="entry name" value="HD_domain"/>
</dbReference>
<dbReference type="GO" id="GO:0007165">
    <property type="term" value="P:signal transduction"/>
    <property type="evidence" value="ECO:0007669"/>
    <property type="project" value="InterPro"/>
</dbReference>
<keyword evidence="2" id="KW-1003">Cell membrane</keyword>
<dbReference type="EC" id="3.1.4.52" evidence="11"/>
<comment type="subcellular location">
    <subcellularLocation>
        <location evidence="1">Cell membrane</location>
        <topology evidence="1">Multi-pass membrane protein</topology>
    </subcellularLocation>
</comment>
<evidence type="ECO:0000256" key="4">
    <source>
        <dbReference type="ARBA" id="ARBA00022801"/>
    </source>
</evidence>
<sequence>MVKIKIRSIRIQTRLIVSFLLLSIVPLAATSLISYKKSSDAIQTKINTYSVQVMDDVSRNLQTELTFKESLCEELAMTDEIQKNLIDYTKLTNTEKYKIEDDITLKFVEKMRLSAFNASSDITSLNIIINSNVIMGTGQNNYDPNQLIEIYNETKDDNYKYNYTIVKDLNGNFQVAIDSIIKNHITGEEIGTLILTFKDSYISDICKQLEIGEDADVLIMDSKGKIVSSNDESKAPINKEYLEKTLIQKVIENNELKQHSFSMDILGEKRLVAYNRITNCDWFIVSTIPYTYLQEESKSLMLSIIFIGLVCLIFAIPLSFIISFSISRPLSRLKKHMNEVQMGKLDIELSDNNSDEIAEISTGFNDMISSIRLLIKDNIDTQNEIVYKLGAVTEARSQETGNHIKRVAQYSKLIALKYGIPEKEADIVRIASTLHDVGKISIPDNILLKPGKLTVEEFEIMKTHAVIGNEILSNSNKKVLKIASIIALEHHERYDGTGYPRGISGDKIGIYSRIVSLTDVFDALATDRVYKKKWEFTKIVEYIKKQRGKQFDPKIVDIFLANLDEIKIIQNNLSD</sequence>
<dbReference type="FunFam" id="1.10.3210.10:FF:000018">
    <property type="entry name" value="Two-component system response regulator"/>
    <property type="match status" value="1"/>
</dbReference>
<keyword evidence="4 11" id="KW-0378">Hydrolase</keyword>
<dbReference type="SUPFAM" id="SSF158472">
    <property type="entry name" value="HAMP domain-like"/>
    <property type="match status" value="1"/>
</dbReference>
<dbReference type="SMART" id="SM00471">
    <property type="entry name" value="HDc"/>
    <property type="match status" value="1"/>
</dbReference>
<protein>
    <submittedName>
        <fullName evidence="11">Cyclic di-GMP phosphodiesterase response regulator RpfG</fullName>
        <ecNumber evidence="11">3.1.4.52</ecNumber>
    </submittedName>
</protein>
<keyword evidence="6 7" id="KW-0472">Membrane</keyword>
<dbReference type="GO" id="GO:0004112">
    <property type="term" value="F:cyclic-nucleotide phosphodiesterase activity"/>
    <property type="evidence" value="ECO:0007669"/>
    <property type="project" value="UniProtKB-ARBA"/>
</dbReference>
<dbReference type="Pfam" id="PF00672">
    <property type="entry name" value="HAMP"/>
    <property type="match status" value="1"/>
</dbReference>
<dbReference type="Pfam" id="PF02743">
    <property type="entry name" value="dCache_1"/>
    <property type="match status" value="1"/>
</dbReference>